<evidence type="ECO:0000313" key="4">
    <source>
        <dbReference type="Proteomes" id="UP000063063"/>
    </source>
</evidence>
<organism evidence="3 4">
    <name type="scientific">Leishmania panamensis</name>
    <dbReference type="NCBI Taxonomy" id="5679"/>
    <lineage>
        <taxon>Eukaryota</taxon>
        <taxon>Discoba</taxon>
        <taxon>Euglenozoa</taxon>
        <taxon>Kinetoplastea</taxon>
        <taxon>Metakinetoplastina</taxon>
        <taxon>Trypanosomatida</taxon>
        <taxon>Trypanosomatidae</taxon>
        <taxon>Leishmaniinae</taxon>
        <taxon>Leishmania</taxon>
        <taxon>Leishmania guyanensis species complex</taxon>
    </lineage>
</organism>
<feature type="region of interest" description="Disordered" evidence="2">
    <location>
        <begin position="51"/>
        <end position="95"/>
    </location>
</feature>
<feature type="compositionally biased region" description="Polar residues" evidence="2">
    <location>
        <begin position="51"/>
        <end position="92"/>
    </location>
</feature>
<evidence type="ECO:0000313" key="3">
    <source>
        <dbReference type="EMBL" id="AIN99087.1"/>
    </source>
</evidence>
<dbReference type="Proteomes" id="UP000063063">
    <property type="component" value="Chromosome 25"/>
</dbReference>
<accession>A0A088RSI3</accession>
<dbReference type="EMBL" id="CP009394">
    <property type="protein sequence ID" value="AIN99087.1"/>
    <property type="molecule type" value="Genomic_DNA"/>
</dbReference>
<dbReference type="OrthoDB" id="273282at2759"/>
<protein>
    <submittedName>
        <fullName evidence="3">Uncharacterized protein</fullName>
    </submittedName>
</protein>
<dbReference type="VEuPathDB" id="TriTrypDB:LPMP_252240"/>
<dbReference type="GeneID" id="22575872"/>
<name>A0A088RSI3_LEIPA</name>
<keyword evidence="1" id="KW-0175">Coiled coil</keyword>
<proteinExistence type="predicted"/>
<reference evidence="3 4" key="1">
    <citation type="journal article" date="2015" name="Sci. Rep.">
        <title>The genome of Leishmania panamensis: insights into genomics of the L. (Viannia) subgenus.</title>
        <authorList>
            <person name="Llanes A."/>
            <person name="Restrepo C.M."/>
            <person name="Vecchio G.D."/>
            <person name="Anguizola F.J."/>
            <person name="Lleonart R."/>
        </authorList>
    </citation>
    <scope>NUCLEOTIDE SEQUENCE [LARGE SCALE GENOMIC DNA]</scope>
    <source>
        <strain evidence="3 4">MHOM/PA/94/PSC-1</strain>
    </source>
</reference>
<dbReference type="eggNOG" id="ENOG502SI3M">
    <property type="taxonomic scope" value="Eukaryota"/>
</dbReference>
<evidence type="ECO:0000256" key="2">
    <source>
        <dbReference type="SAM" id="MobiDB-lite"/>
    </source>
</evidence>
<dbReference type="KEGG" id="lpan:LPMP_252240"/>
<keyword evidence="4" id="KW-1185">Reference proteome</keyword>
<dbReference type="RefSeq" id="XP_010699794.1">
    <property type="nucleotide sequence ID" value="XM_010701492.1"/>
</dbReference>
<feature type="coiled-coil region" evidence="1">
    <location>
        <begin position="112"/>
        <end position="142"/>
    </location>
</feature>
<dbReference type="AlphaFoldDB" id="A0A088RSI3"/>
<sequence>MDVDQHTVATISEIDRTLRSLGIQDDYPSTLSQPSITYSPLVSVSTAVTRANGAAQTNRSTRVSTGVQKSPSLVQQGVQHSPQQRVTSSQTENETDTQECFEKVASSVVSVNAILEEKLQELECTSNKLDALFAKLTRLEGNANSATKCLHFSQHRWTIYILEREEVSTRSVLLNCESNTRIELISLLYGELVRLVAESKERVLSKPLNGLKRLLPNRVIANPSVVKDTPNSSLNDLTELLDECWRVLGE</sequence>
<gene>
    <name evidence="3" type="ORF">LPMP_252240</name>
</gene>
<evidence type="ECO:0000256" key="1">
    <source>
        <dbReference type="SAM" id="Coils"/>
    </source>
</evidence>